<organism evidence="3 8">
    <name type="scientific">Streptococcus salivarius</name>
    <dbReference type="NCBI Taxonomy" id="1304"/>
    <lineage>
        <taxon>Bacteria</taxon>
        <taxon>Bacillati</taxon>
        <taxon>Bacillota</taxon>
        <taxon>Bacilli</taxon>
        <taxon>Lactobacillales</taxon>
        <taxon>Streptococcaceae</taxon>
        <taxon>Streptococcus</taxon>
    </lineage>
</organism>
<dbReference type="EMBL" id="JAQMJT010000001">
    <property type="protein sequence ID" value="MDB8612838.1"/>
    <property type="molecule type" value="Genomic_DNA"/>
</dbReference>
<evidence type="ECO:0000256" key="1">
    <source>
        <dbReference type="SAM" id="MobiDB-lite"/>
    </source>
</evidence>
<dbReference type="Proteomes" id="UP001210204">
    <property type="component" value="Unassembled WGS sequence"/>
</dbReference>
<dbReference type="AlphaFoldDB" id="A0A074J1T3"/>
<evidence type="ECO:0000313" key="8">
    <source>
        <dbReference type="Proteomes" id="UP000027855"/>
    </source>
</evidence>
<keyword evidence="2" id="KW-1133">Transmembrane helix</keyword>
<dbReference type="EMBL" id="WMYO01000001">
    <property type="protein sequence ID" value="MTR26776.1"/>
    <property type="molecule type" value="Genomic_DNA"/>
</dbReference>
<dbReference type="RefSeq" id="WP_002890779.1">
    <property type="nucleotide sequence ID" value="NZ_CACRUJ010000010.1"/>
</dbReference>
<feature type="compositionally biased region" description="Basic and acidic residues" evidence="1">
    <location>
        <begin position="39"/>
        <end position="54"/>
    </location>
</feature>
<dbReference type="EMBL" id="CP018187">
    <property type="protein sequence ID" value="QGU80462.1"/>
    <property type="molecule type" value="Genomic_DNA"/>
</dbReference>
<feature type="compositionally biased region" description="Acidic residues" evidence="1">
    <location>
        <begin position="55"/>
        <end position="66"/>
    </location>
</feature>
<name>A0A074J1T3_STRSL</name>
<reference evidence="7 9" key="4">
    <citation type="submission" date="2019-06" db="EMBL/GenBank/DDBJ databases">
        <title>Genome Announcement To Ensure Probiotic Safety of Streptococcus salivarius UBSS01.</title>
        <authorList>
            <person name="Sulthana A."/>
            <person name="Lakshmi S.G."/>
            <person name="Madempudi R.S."/>
        </authorList>
    </citation>
    <scope>NUCLEOTIDE SEQUENCE [LARGE SCALE GENOMIC DNA]</scope>
    <source>
        <strain evidence="7 9">UBSS01</strain>
    </source>
</reference>
<evidence type="ECO:0000313" key="3">
    <source>
        <dbReference type="EMBL" id="KEO46255.1"/>
    </source>
</evidence>
<accession>A0A074J1T3</accession>
<evidence type="ECO:0000313" key="4">
    <source>
        <dbReference type="EMBL" id="MDB8612838.1"/>
    </source>
</evidence>
<dbReference type="EMBL" id="VDCW01000003">
    <property type="protein sequence ID" value="TNF68068.1"/>
    <property type="molecule type" value="Genomic_DNA"/>
</dbReference>
<feature type="region of interest" description="Disordered" evidence="1">
    <location>
        <begin position="39"/>
        <end position="66"/>
    </location>
</feature>
<proteinExistence type="predicted"/>
<protein>
    <submittedName>
        <fullName evidence="3">Uncharacterized protein</fullName>
    </submittedName>
</protein>
<dbReference type="Proteomes" id="UP000027855">
    <property type="component" value="Unassembled WGS sequence"/>
</dbReference>
<dbReference type="Proteomes" id="UP000308186">
    <property type="component" value="Unassembled WGS sequence"/>
</dbReference>
<sequence>MKTITVVLIFLLVFTVIKLSGIVAISKLMKPSEEQIEEARQKRLQAEKEGKDPFEDWDERDDDGLV</sequence>
<evidence type="ECO:0000313" key="10">
    <source>
        <dbReference type="Proteomes" id="UP000422997"/>
    </source>
</evidence>
<evidence type="ECO:0000313" key="7">
    <source>
        <dbReference type="EMBL" id="TNF68068.1"/>
    </source>
</evidence>
<reference evidence="3 8" key="1">
    <citation type="submission" date="2014-04" db="EMBL/GenBank/DDBJ databases">
        <title>Variable characteristics of bacteriocin-producing Streptococcus salivarius strains isolated from Malaysian subjects.</title>
        <authorList>
            <person name="Philip K."/>
            <person name="Barbour A."/>
        </authorList>
    </citation>
    <scope>NUCLEOTIDE SEQUENCE [LARGE SCALE GENOMIC DNA]</scope>
    <source>
        <strain evidence="3 8">NU10</strain>
    </source>
</reference>
<evidence type="ECO:0000313" key="11">
    <source>
        <dbReference type="Proteomes" id="UP000439678"/>
    </source>
</evidence>
<reference evidence="5 11" key="3">
    <citation type="journal article" date="2019" name="Nat. Med.">
        <title>A library of human gut bacterial isolates paired with longitudinal multiomics data enables mechanistic microbiome research.</title>
        <authorList>
            <person name="Poyet M."/>
            <person name="Groussin M."/>
            <person name="Gibbons S.M."/>
            <person name="Avila-Pacheco J."/>
            <person name="Jiang X."/>
            <person name="Kearney S.M."/>
            <person name="Perrotta A.R."/>
            <person name="Berdy B."/>
            <person name="Zhao S."/>
            <person name="Lieberman T.D."/>
            <person name="Swanson P.K."/>
            <person name="Smith M."/>
            <person name="Roesemann S."/>
            <person name="Alexander J.E."/>
            <person name="Rich S.A."/>
            <person name="Livny J."/>
            <person name="Vlamakis H."/>
            <person name="Clish C."/>
            <person name="Bullock K."/>
            <person name="Deik A."/>
            <person name="Scott J."/>
            <person name="Pierce K.A."/>
            <person name="Xavier R.J."/>
            <person name="Alm E.J."/>
        </authorList>
    </citation>
    <scope>NUCLEOTIDE SEQUENCE [LARGE SCALE GENOMIC DNA]</scope>
    <source>
        <strain evidence="5 11">BIOML-A4</strain>
    </source>
</reference>
<evidence type="ECO:0000256" key="2">
    <source>
        <dbReference type="SAM" id="Phobius"/>
    </source>
</evidence>
<reference evidence="4" key="5">
    <citation type="submission" date="2023-01" db="EMBL/GenBank/DDBJ databases">
        <title>Human gut microbiome strain richness.</title>
        <authorList>
            <person name="Chen-Liaw A."/>
        </authorList>
    </citation>
    <scope>NUCLEOTIDE SEQUENCE</scope>
    <source>
        <strain evidence="4">1001095st1_G4_1001095IJ_161003</strain>
    </source>
</reference>
<dbReference type="Proteomes" id="UP000439678">
    <property type="component" value="Unassembled WGS sequence"/>
</dbReference>
<feature type="transmembrane region" description="Helical" evidence="2">
    <location>
        <begin position="6"/>
        <end position="25"/>
    </location>
</feature>
<evidence type="ECO:0000313" key="6">
    <source>
        <dbReference type="EMBL" id="QGU80462.1"/>
    </source>
</evidence>
<dbReference type="EMBL" id="JJMT01000006">
    <property type="protein sequence ID" value="KEO46255.1"/>
    <property type="molecule type" value="Genomic_DNA"/>
</dbReference>
<keyword evidence="2" id="KW-0472">Membrane</keyword>
<gene>
    <name evidence="6" type="ORF">BSR19_04660</name>
    <name evidence="3" type="ORF">DL07_10150</name>
    <name evidence="7" type="ORF">FBF48_02535</name>
    <name evidence="5" type="ORF">GMC65_00060</name>
    <name evidence="4" type="ORF">PNU26_00255</name>
</gene>
<keyword evidence="2" id="KW-0812">Transmembrane</keyword>
<reference evidence="6 10" key="2">
    <citation type="submission" date="2016-11" db="EMBL/GenBank/DDBJ databases">
        <title>The potential of Streptococcus salivarius to inhibit the production of volatile sulphur compounds in the oral cavity.</title>
        <authorList>
            <person name="Sun L."/>
            <person name="Li Z."/>
            <person name="Jin D."/>
            <person name="Zhao H."/>
        </authorList>
    </citation>
    <scope>NUCLEOTIDE SEQUENCE [LARGE SCALE GENOMIC DNA]</scope>
    <source>
        <strain evidence="6 10">ICDC2</strain>
    </source>
</reference>
<evidence type="ECO:0000313" key="9">
    <source>
        <dbReference type="Proteomes" id="UP000308186"/>
    </source>
</evidence>
<evidence type="ECO:0000313" key="5">
    <source>
        <dbReference type="EMBL" id="MTR26776.1"/>
    </source>
</evidence>
<dbReference type="Proteomes" id="UP000422997">
    <property type="component" value="Chromosome"/>
</dbReference>